<dbReference type="PANTHER" id="PTHR43249">
    <property type="entry name" value="UDP-N-ACETYL-2-AMINO-2-DEOXY-D-GLUCURONATE OXIDASE"/>
    <property type="match status" value="1"/>
</dbReference>
<dbReference type="Pfam" id="PF01408">
    <property type="entry name" value="GFO_IDH_MocA"/>
    <property type="match status" value="1"/>
</dbReference>
<dbReference type="AlphaFoldDB" id="A0A839TN30"/>
<dbReference type="InterPro" id="IPR036291">
    <property type="entry name" value="NAD(P)-bd_dom_sf"/>
</dbReference>
<dbReference type="InterPro" id="IPR000683">
    <property type="entry name" value="Gfo/Idh/MocA-like_OxRdtase_N"/>
</dbReference>
<comment type="caution">
    <text evidence="3">The sequence shown here is derived from an EMBL/GenBank/DDBJ whole genome shotgun (WGS) entry which is preliminary data.</text>
</comment>
<dbReference type="InterPro" id="IPR052515">
    <property type="entry name" value="Gfo/Idh/MocA_Oxidoreductase"/>
</dbReference>
<dbReference type="PANTHER" id="PTHR43249:SF1">
    <property type="entry name" value="D-GLUCOSIDE 3-DEHYDROGENASE"/>
    <property type="match status" value="1"/>
</dbReference>
<organism evidence="3 4">
    <name type="scientific">Paenibacillus rhizosphaerae</name>
    <dbReference type="NCBI Taxonomy" id="297318"/>
    <lineage>
        <taxon>Bacteria</taxon>
        <taxon>Bacillati</taxon>
        <taxon>Bacillota</taxon>
        <taxon>Bacilli</taxon>
        <taxon>Bacillales</taxon>
        <taxon>Paenibacillaceae</taxon>
        <taxon>Paenibacillus</taxon>
    </lineage>
</organism>
<dbReference type="EMBL" id="JACHXJ010000002">
    <property type="protein sequence ID" value="MBB3128185.1"/>
    <property type="molecule type" value="Genomic_DNA"/>
</dbReference>
<feature type="domain" description="GFO/IDH/MocA-like oxidoreductase" evidence="2">
    <location>
        <begin position="137"/>
        <end position="261"/>
    </location>
</feature>
<reference evidence="3 4" key="1">
    <citation type="submission" date="2020-08" db="EMBL/GenBank/DDBJ databases">
        <title>Genomic Encyclopedia of Type Strains, Phase III (KMG-III): the genomes of soil and plant-associated and newly described type strains.</title>
        <authorList>
            <person name="Whitman W."/>
        </authorList>
    </citation>
    <scope>NUCLEOTIDE SEQUENCE [LARGE SCALE GENOMIC DNA]</scope>
    <source>
        <strain evidence="3 4">CECT 5831</strain>
    </source>
</reference>
<dbReference type="Gene3D" id="3.40.50.720">
    <property type="entry name" value="NAD(P)-binding Rossmann-like Domain"/>
    <property type="match status" value="1"/>
</dbReference>
<dbReference type="InterPro" id="IPR055170">
    <property type="entry name" value="GFO_IDH_MocA-like_dom"/>
</dbReference>
<evidence type="ECO:0000313" key="4">
    <source>
        <dbReference type="Proteomes" id="UP000517523"/>
    </source>
</evidence>
<proteinExistence type="predicted"/>
<dbReference type="RefSeq" id="WP_183582386.1">
    <property type="nucleotide sequence ID" value="NZ_JACHXJ010000002.1"/>
</dbReference>
<evidence type="ECO:0000313" key="3">
    <source>
        <dbReference type="EMBL" id="MBB3128185.1"/>
    </source>
</evidence>
<gene>
    <name evidence="3" type="ORF">FHS19_002839</name>
</gene>
<feature type="domain" description="Gfo/Idh/MocA-like oxidoreductase N-terminal" evidence="1">
    <location>
        <begin position="7"/>
        <end position="119"/>
    </location>
</feature>
<dbReference type="GO" id="GO:0000166">
    <property type="term" value="F:nucleotide binding"/>
    <property type="evidence" value="ECO:0007669"/>
    <property type="project" value="InterPro"/>
</dbReference>
<name>A0A839TN30_9BACL</name>
<dbReference type="Pfam" id="PF22725">
    <property type="entry name" value="GFO_IDH_MocA_C3"/>
    <property type="match status" value="1"/>
</dbReference>
<dbReference type="Gene3D" id="3.30.360.10">
    <property type="entry name" value="Dihydrodipicolinate Reductase, domain 2"/>
    <property type="match status" value="1"/>
</dbReference>
<dbReference type="SUPFAM" id="SSF55347">
    <property type="entry name" value="Glyceraldehyde-3-phosphate dehydrogenase-like, C-terminal domain"/>
    <property type="match status" value="1"/>
</dbReference>
<dbReference type="Proteomes" id="UP000517523">
    <property type="component" value="Unassembled WGS sequence"/>
</dbReference>
<sequence length="393" mass="44283">MSVQKVKLGLIGLGNIGRTHIHNIKSMEQVELVGVCDVIQERADRFAAECGTKAYYSHLELFEQSGLEAVIIAVPHYSHPAIANDAFERGIHVLCEKPLAVHVNDAKLTIDAYTEAKKKFPDLVFGMMFQERTLPYYKKIKEMVGSGELGQLTRATWINTAWFRSQSYYDSGDWRATWAGEGGGILTNQCPHNLDFYQWVFGIPARISGHAHIGKYHHIEVEDEVTAYFEHDNGMIGHFIVTTAESPGVNRLEIVGENGKLLYENNKLRIYRNRISMLKHLRETQDGFGNVEWEEEEIEVNTNVATGHKVVTEKFIQKISTGEGELIAEGTEGIRSVTIANGIMLSSFSKQMVAVPFDADQYEELLRELISTSKFQKSVSKDLDTDMTQSFSQ</sequence>
<accession>A0A839TN30</accession>
<evidence type="ECO:0000259" key="1">
    <source>
        <dbReference type="Pfam" id="PF01408"/>
    </source>
</evidence>
<protein>
    <submittedName>
        <fullName evidence="3">Putative dehydrogenase</fullName>
    </submittedName>
</protein>
<dbReference type="SUPFAM" id="SSF51735">
    <property type="entry name" value="NAD(P)-binding Rossmann-fold domains"/>
    <property type="match status" value="1"/>
</dbReference>
<evidence type="ECO:0000259" key="2">
    <source>
        <dbReference type="Pfam" id="PF22725"/>
    </source>
</evidence>